<evidence type="ECO:0000256" key="1">
    <source>
        <dbReference type="ARBA" id="ARBA00001946"/>
    </source>
</evidence>
<dbReference type="GO" id="GO:0005524">
    <property type="term" value="F:ATP binding"/>
    <property type="evidence" value="ECO:0007669"/>
    <property type="project" value="UniProtKB-KW"/>
</dbReference>
<dbReference type="GO" id="GO:0046872">
    <property type="term" value="F:metal ion binding"/>
    <property type="evidence" value="ECO:0007669"/>
    <property type="project" value="UniProtKB-KW"/>
</dbReference>
<evidence type="ECO:0000256" key="8">
    <source>
        <dbReference type="ARBA" id="ARBA00022842"/>
    </source>
</evidence>
<evidence type="ECO:0000256" key="2">
    <source>
        <dbReference type="ARBA" id="ARBA00009747"/>
    </source>
</evidence>
<evidence type="ECO:0000256" key="5">
    <source>
        <dbReference type="ARBA" id="ARBA00022723"/>
    </source>
</evidence>
<evidence type="ECO:0000256" key="6">
    <source>
        <dbReference type="ARBA" id="ARBA00022741"/>
    </source>
</evidence>
<sequence>MKKTLDKLNYDNSYTRLPDIFYTRHKPQALKNQHLLLETAHFNKELSQLIELDPQLDNEQRFLQQITDSSEIEDYECIAQCYAGHQFGHFVPSLGDGRAMLLGEILTSDNTRWDLQLKGAGITEYSRGGDGRAVLRSTIREYLCSEAMHGLGIPTTRALCIIGSDEDVYREKIESGAMLVRVAQSHIRFGTFEYFYYSNKLDEIKIMADYVIDLHFPQLRQVQNPYLALLENVIQSTASLIANWQAVGFCHGVMNTDNMSIHGLTLDYGPYAFMDQFDRDYICNHSDHQGRYAYKKQPEAGLFNVSCFAQTLLPVLHEDAKKAADIAIQALSQYQHAYAQEYASQMRKKLGFLSTKASDQTLCNDLLDIMQQQKIDYSIFFRGISQVNQASVADLFVNRAIFEAWFVRYRDRLKEDAQSEQQRSEKQKQVNPNYILRNYMAENAIQKANTGDYSEIDRLFKVLKTPFEEKSEYADYAAQVPAWANEISISCSS</sequence>
<keyword evidence="7" id="KW-0067">ATP-binding</keyword>
<keyword evidence="3" id="KW-0808">Transferase</keyword>
<accession>A0A3B0XCA8</accession>
<name>A0A3B0XCA8_9ZZZZ</name>
<dbReference type="NCBIfam" id="NF000658">
    <property type="entry name" value="PRK00029.1"/>
    <property type="match status" value="1"/>
</dbReference>
<comment type="cofactor">
    <cofactor evidence="1">
        <name>Mg(2+)</name>
        <dbReference type="ChEBI" id="CHEBI:18420"/>
    </cofactor>
</comment>
<dbReference type="GO" id="GO:0070733">
    <property type="term" value="F:AMPylase activity"/>
    <property type="evidence" value="ECO:0007669"/>
    <property type="project" value="TreeGrafter"/>
</dbReference>
<protein>
    <submittedName>
        <fullName evidence="9">UPF0061 protein YdiU</fullName>
    </submittedName>
</protein>
<evidence type="ECO:0000256" key="4">
    <source>
        <dbReference type="ARBA" id="ARBA00022695"/>
    </source>
</evidence>
<keyword evidence="5" id="KW-0479">Metal-binding</keyword>
<keyword evidence="6" id="KW-0547">Nucleotide-binding</keyword>
<dbReference type="EMBL" id="UOFJ01000066">
    <property type="protein sequence ID" value="VAW62200.1"/>
    <property type="molecule type" value="Genomic_DNA"/>
</dbReference>
<dbReference type="HAMAP" id="MF_00692">
    <property type="entry name" value="SelO"/>
    <property type="match status" value="1"/>
</dbReference>
<dbReference type="AlphaFoldDB" id="A0A3B0XCA8"/>
<keyword evidence="4" id="KW-0548">Nucleotidyltransferase</keyword>
<comment type="similarity">
    <text evidence="2">Belongs to the SELO family.</text>
</comment>
<evidence type="ECO:0000256" key="3">
    <source>
        <dbReference type="ARBA" id="ARBA00022679"/>
    </source>
</evidence>
<proteinExistence type="inferred from homology"/>
<dbReference type="Pfam" id="PF02696">
    <property type="entry name" value="SelO"/>
    <property type="match status" value="1"/>
</dbReference>
<dbReference type="InterPro" id="IPR003846">
    <property type="entry name" value="SelO"/>
</dbReference>
<gene>
    <name evidence="9" type="ORF">MNBD_GAMMA10-2707</name>
</gene>
<evidence type="ECO:0000313" key="9">
    <source>
        <dbReference type="EMBL" id="VAW62200.1"/>
    </source>
</evidence>
<evidence type="ECO:0000256" key="7">
    <source>
        <dbReference type="ARBA" id="ARBA00022840"/>
    </source>
</evidence>
<organism evidence="9">
    <name type="scientific">hydrothermal vent metagenome</name>
    <dbReference type="NCBI Taxonomy" id="652676"/>
    <lineage>
        <taxon>unclassified sequences</taxon>
        <taxon>metagenomes</taxon>
        <taxon>ecological metagenomes</taxon>
    </lineage>
</organism>
<dbReference type="PANTHER" id="PTHR32057:SF14">
    <property type="entry name" value="PROTEIN ADENYLYLTRANSFERASE SELO, MITOCHONDRIAL"/>
    <property type="match status" value="1"/>
</dbReference>
<reference evidence="9" key="1">
    <citation type="submission" date="2018-06" db="EMBL/GenBank/DDBJ databases">
        <authorList>
            <person name="Zhirakovskaya E."/>
        </authorList>
    </citation>
    <scope>NUCLEOTIDE SEQUENCE</scope>
</reference>
<dbReference type="PANTHER" id="PTHR32057">
    <property type="entry name" value="PROTEIN ADENYLYLTRANSFERASE SELO, MITOCHONDRIAL"/>
    <property type="match status" value="1"/>
</dbReference>
<keyword evidence="8" id="KW-0460">Magnesium</keyword>